<protein>
    <submittedName>
        <fullName evidence="2">Uncharacterized protein</fullName>
    </submittedName>
</protein>
<name>A0A1E5VYB3_9POAL</name>
<organism evidence="2 3">
    <name type="scientific">Dichanthelium oligosanthes</name>
    <dbReference type="NCBI Taxonomy" id="888268"/>
    <lineage>
        <taxon>Eukaryota</taxon>
        <taxon>Viridiplantae</taxon>
        <taxon>Streptophyta</taxon>
        <taxon>Embryophyta</taxon>
        <taxon>Tracheophyta</taxon>
        <taxon>Spermatophyta</taxon>
        <taxon>Magnoliopsida</taxon>
        <taxon>Liliopsida</taxon>
        <taxon>Poales</taxon>
        <taxon>Poaceae</taxon>
        <taxon>PACMAD clade</taxon>
        <taxon>Panicoideae</taxon>
        <taxon>Panicodae</taxon>
        <taxon>Paniceae</taxon>
        <taxon>Dichantheliinae</taxon>
        <taxon>Dichanthelium</taxon>
    </lineage>
</organism>
<dbReference type="EMBL" id="LWDX02026301">
    <property type="protein sequence ID" value="OEL30105.1"/>
    <property type="molecule type" value="Genomic_DNA"/>
</dbReference>
<keyword evidence="3" id="KW-1185">Reference proteome</keyword>
<feature type="region of interest" description="Disordered" evidence="1">
    <location>
        <begin position="1"/>
        <end position="30"/>
    </location>
</feature>
<reference evidence="2 3" key="1">
    <citation type="submission" date="2016-09" db="EMBL/GenBank/DDBJ databases">
        <title>The draft genome of Dichanthelium oligosanthes: A C3 panicoid grass species.</title>
        <authorList>
            <person name="Studer A.J."/>
            <person name="Schnable J.C."/>
            <person name="Brutnell T.P."/>
        </authorList>
    </citation>
    <scope>NUCLEOTIDE SEQUENCE [LARGE SCALE GENOMIC DNA]</scope>
    <source>
        <strain evidence="3">cv. Kellogg 1175</strain>
        <tissue evidence="2">Leaf</tissue>
    </source>
</reference>
<dbReference type="AlphaFoldDB" id="A0A1E5VYB3"/>
<feature type="compositionally biased region" description="Polar residues" evidence="1">
    <location>
        <begin position="10"/>
        <end position="23"/>
    </location>
</feature>
<gene>
    <name evidence="2" type="ORF">BAE44_0008880</name>
</gene>
<evidence type="ECO:0000313" key="2">
    <source>
        <dbReference type="EMBL" id="OEL30105.1"/>
    </source>
</evidence>
<evidence type="ECO:0000256" key="1">
    <source>
        <dbReference type="SAM" id="MobiDB-lite"/>
    </source>
</evidence>
<dbReference type="Proteomes" id="UP000095767">
    <property type="component" value="Unassembled WGS sequence"/>
</dbReference>
<sequence>MYTGADLRLQQRQHNTPVHSTSISRRRQPK</sequence>
<evidence type="ECO:0000313" key="3">
    <source>
        <dbReference type="Proteomes" id="UP000095767"/>
    </source>
</evidence>
<comment type="caution">
    <text evidence="2">The sequence shown here is derived from an EMBL/GenBank/DDBJ whole genome shotgun (WGS) entry which is preliminary data.</text>
</comment>
<proteinExistence type="predicted"/>
<accession>A0A1E5VYB3</accession>